<dbReference type="GeneID" id="27699652"/>
<accession>A0A0D2HPU7</accession>
<gene>
    <name evidence="1" type="ORF">Z519_06724</name>
</gene>
<dbReference type="AlphaFoldDB" id="A0A0D2HPU7"/>
<keyword evidence="2" id="KW-1185">Reference proteome</keyword>
<dbReference type="HOGENOM" id="CLU_1115771_0_0_1"/>
<reference evidence="1" key="1">
    <citation type="submission" date="2015-01" db="EMBL/GenBank/DDBJ databases">
        <title>The Genome Sequence of Cladophialophora bantiana CBS 173.52.</title>
        <authorList>
            <consortium name="The Broad Institute Genomics Platform"/>
            <person name="Cuomo C."/>
            <person name="de Hoog S."/>
            <person name="Gorbushina A."/>
            <person name="Stielow B."/>
            <person name="Teixiera M."/>
            <person name="Abouelleil A."/>
            <person name="Chapman S.B."/>
            <person name="Priest M."/>
            <person name="Young S.K."/>
            <person name="Wortman J."/>
            <person name="Nusbaum C."/>
            <person name="Birren B."/>
        </authorList>
    </citation>
    <scope>NUCLEOTIDE SEQUENCE [LARGE SCALE GENOMIC DNA]</scope>
    <source>
        <strain evidence="1">CBS 173.52</strain>
    </source>
</reference>
<dbReference type="RefSeq" id="XP_016619544.1">
    <property type="nucleotide sequence ID" value="XM_016764462.1"/>
</dbReference>
<dbReference type="VEuPathDB" id="FungiDB:Z519_06724"/>
<organism evidence="1 2">
    <name type="scientific">Cladophialophora bantiana (strain ATCC 10958 / CBS 173.52 / CDC B-1940 / NIH 8579)</name>
    <name type="common">Xylohypha bantiana</name>
    <dbReference type="NCBI Taxonomy" id="1442370"/>
    <lineage>
        <taxon>Eukaryota</taxon>
        <taxon>Fungi</taxon>
        <taxon>Dikarya</taxon>
        <taxon>Ascomycota</taxon>
        <taxon>Pezizomycotina</taxon>
        <taxon>Eurotiomycetes</taxon>
        <taxon>Chaetothyriomycetidae</taxon>
        <taxon>Chaetothyriales</taxon>
        <taxon>Herpotrichiellaceae</taxon>
        <taxon>Cladophialophora</taxon>
    </lineage>
</organism>
<name>A0A0D2HPU7_CLAB1</name>
<evidence type="ECO:0000313" key="1">
    <source>
        <dbReference type="EMBL" id="KIW92875.1"/>
    </source>
</evidence>
<dbReference type="Proteomes" id="UP000053789">
    <property type="component" value="Unassembled WGS sequence"/>
</dbReference>
<sequence>MDQGGPPYASPFFLRIQHVQYQEHPNTPPLVESPDFYWRPSRTGQFIKLSSTGWWIWDPGQFAIGVDNLARLRRPTAVELARRELHRTSTLIWDPERHGYIHAPIDCVATYPSDPSVWRRLSFGRTTPDLAIIGYSRESYRLHIPGPDYWFEQLLPDVCRAQMTGEPRCKLAGHLSILVGLLAFWVEPDLDYCAVDWSFRYDTSSTLFQRHNYDQNPRHEKRTMVIEIGYDPVKVTREDLCAWEEGQLGEIFS</sequence>
<dbReference type="EMBL" id="KN846988">
    <property type="protein sequence ID" value="KIW92875.1"/>
    <property type="molecule type" value="Genomic_DNA"/>
</dbReference>
<evidence type="ECO:0000313" key="2">
    <source>
        <dbReference type="Proteomes" id="UP000053789"/>
    </source>
</evidence>
<protein>
    <submittedName>
        <fullName evidence="1">Uncharacterized protein</fullName>
    </submittedName>
</protein>
<dbReference type="OrthoDB" id="5243686at2759"/>
<proteinExistence type="predicted"/>